<proteinExistence type="predicted"/>
<accession>A0A558J104</accession>
<sequence>MHKYLRVRKEATCLARHVSLQICRVRGLNRLYTHYSILELLTNANEWLLSLAVDDWQSINDTYAELPRLSFPVAFVAIGDGVIRALWDRLVDAIAMEAGKPVPVTMDQADEATRHALQPVVSQSEWLKMCQATPYFGVRRRFMGQYVLEAFPNEAATPRESLPAHLKHTIPAR</sequence>
<gene>
    <name evidence="1" type="ORF">FQP89_22080</name>
</gene>
<dbReference type="Proteomes" id="UP000317288">
    <property type="component" value="Unassembled WGS sequence"/>
</dbReference>
<name>A0A558J104_9GAMM</name>
<dbReference type="EMBL" id="VNFE01000010">
    <property type="protein sequence ID" value="TVU87274.1"/>
    <property type="molecule type" value="Genomic_DNA"/>
</dbReference>
<evidence type="ECO:0000313" key="2">
    <source>
        <dbReference type="Proteomes" id="UP000317288"/>
    </source>
</evidence>
<comment type="caution">
    <text evidence="1">The sequence shown here is derived from an EMBL/GenBank/DDBJ whole genome shotgun (WGS) entry which is preliminary data.</text>
</comment>
<dbReference type="RefSeq" id="WP_008957439.1">
    <property type="nucleotide sequence ID" value="NZ_JBAHWB010000012.1"/>
</dbReference>
<organism evidence="1 2">
    <name type="scientific">Vreelandella titanicae</name>
    <dbReference type="NCBI Taxonomy" id="664683"/>
    <lineage>
        <taxon>Bacteria</taxon>
        <taxon>Pseudomonadati</taxon>
        <taxon>Pseudomonadota</taxon>
        <taxon>Gammaproteobacteria</taxon>
        <taxon>Oceanospirillales</taxon>
        <taxon>Halomonadaceae</taxon>
        <taxon>Vreelandella</taxon>
    </lineage>
</organism>
<evidence type="ECO:0000313" key="1">
    <source>
        <dbReference type="EMBL" id="TVU87274.1"/>
    </source>
</evidence>
<protein>
    <submittedName>
        <fullName evidence="1">Uncharacterized protein</fullName>
    </submittedName>
</protein>
<reference evidence="1 2" key="1">
    <citation type="submission" date="2019-07" db="EMBL/GenBank/DDBJ databases">
        <title>Diversity of Bacteria from Kongsfjorden, Arctic.</title>
        <authorList>
            <person name="Yu Y."/>
        </authorList>
    </citation>
    <scope>NUCLEOTIDE SEQUENCE [LARGE SCALE GENOMIC DNA]</scope>
    <source>
        <strain evidence="1 2">SM1922</strain>
    </source>
</reference>
<dbReference type="AlphaFoldDB" id="A0A558J104"/>